<dbReference type="Gene3D" id="3.40.50.10070">
    <property type="entry name" value="TolB, N-terminal domain"/>
    <property type="match status" value="1"/>
</dbReference>
<protein>
    <submittedName>
        <fullName evidence="1">DUF3280 domain-containing protein</fullName>
    </submittedName>
</protein>
<proteinExistence type="predicted"/>
<name>A0ABS5G839_9BRAD</name>
<accession>A0ABS5G839</accession>
<dbReference type="Pfam" id="PF11684">
    <property type="entry name" value="DUF3280"/>
    <property type="match status" value="1"/>
</dbReference>
<dbReference type="InterPro" id="IPR021698">
    <property type="entry name" value="DUF3280"/>
</dbReference>
<organism evidence="1 2">
    <name type="scientific">Bradyrhizobium denitrificans</name>
    <dbReference type="NCBI Taxonomy" id="2734912"/>
    <lineage>
        <taxon>Bacteria</taxon>
        <taxon>Pseudomonadati</taxon>
        <taxon>Pseudomonadota</taxon>
        <taxon>Alphaproteobacteria</taxon>
        <taxon>Hyphomicrobiales</taxon>
        <taxon>Nitrobacteraceae</taxon>
        <taxon>Bradyrhizobium</taxon>
    </lineage>
</organism>
<evidence type="ECO:0000313" key="2">
    <source>
        <dbReference type="Proteomes" id="UP001314635"/>
    </source>
</evidence>
<dbReference type="Proteomes" id="UP001314635">
    <property type="component" value="Unassembled WGS sequence"/>
</dbReference>
<dbReference type="SUPFAM" id="SSF52964">
    <property type="entry name" value="TolB, N-terminal domain"/>
    <property type="match status" value="1"/>
</dbReference>
<dbReference type="EMBL" id="JAFCLK010000014">
    <property type="protein sequence ID" value="MBR1137408.1"/>
    <property type="molecule type" value="Genomic_DNA"/>
</dbReference>
<reference evidence="2" key="1">
    <citation type="journal article" date="2021" name="ISME J.">
        <title>Evolutionary origin and ecological implication of a unique nif island in free-living Bradyrhizobium lineages.</title>
        <authorList>
            <person name="Tao J."/>
        </authorList>
    </citation>
    <scope>NUCLEOTIDE SEQUENCE [LARGE SCALE GENOMIC DNA]</scope>
    <source>
        <strain evidence="2">SZCCT0094</strain>
    </source>
</reference>
<comment type="caution">
    <text evidence="1">The sequence shown here is derived from an EMBL/GenBank/DDBJ whole genome shotgun (WGS) entry which is preliminary data.</text>
</comment>
<dbReference type="RefSeq" id="WP_041751643.1">
    <property type="nucleotide sequence ID" value="NZ_JABFDP010000003.1"/>
</dbReference>
<evidence type="ECO:0000313" key="1">
    <source>
        <dbReference type="EMBL" id="MBR1137408.1"/>
    </source>
</evidence>
<sequence length="159" mass="17166">MSAASVHAEPPKVAVFDFELIDSSLQGEVQGPRQDEQRRLAQAGEQLRAALRDSGQFRVLDIGPVNDAAHHSNLQACGGCDVKLAADLGADLAMTGTVQKVSNLILNMNIYLRDAHTGQPVAAMTADMRGNTDESWTRTMAWLVRNRLLAPNYGAPQAQ</sequence>
<gene>
    <name evidence="1" type="ORF">JQ619_16700</name>
</gene>
<keyword evidence="2" id="KW-1185">Reference proteome</keyword>